<dbReference type="Pfam" id="PF09298">
    <property type="entry name" value="FAA_hydrolase_N"/>
    <property type="match status" value="1"/>
</dbReference>
<sequence>MASWLQIPKNSPFSLANIPFGIISSSKITSPVAAIAIGDYALNLSTFASSGGFSQLPAIQPHLNVFSQPTLNAFAALGRPVHRQVREYIQKVLSTDTPFPQTLKDNVTLQKEALLPLSEVTNHLPMQIGDYTDFYAGLNHAYNIGVLFRGPDNALQPNYKHLPVAYHGRASSVVTSGTPLHRPNGQILANPAANPKLPTFSPCKKLDIELELAFFVSQPNDLGKPVPISEAEDHIFGVVLMNDWSARDIQAWEYIPLGPFNAKNFGTTITPWVILTDALEPFRTSGLEPENRDSLLPYLREKRAENAYDIPLEIEVTNAGGKPTLISRSNAKNLLYSFPQMLAHHTITGCNLNTGDLLGSGTISGNEGQTQGSFLEQTNGKNPIKLADGSERLFLEDGDTVTLRGAAGTEGNYVGFGDCVGTILPAVKLDF</sequence>
<dbReference type="InterPro" id="IPR015377">
    <property type="entry name" value="Fumarylacetoacetase_N"/>
</dbReference>
<keyword evidence="5 10" id="KW-0378">Hydrolase</keyword>
<dbReference type="InterPro" id="IPR036663">
    <property type="entry name" value="Fumarylacetoacetase_C_sf"/>
</dbReference>
<evidence type="ECO:0000259" key="11">
    <source>
        <dbReference type="Pfam" id="PF01557"/>
    </source>
</evidence>
<accession>A0ABR4J5V2</accession>
<keyword evidence="14" id="KW-1185">Reference proteome</keyword>
<comment type="cofactor">
    <cofactor evidence="10">
        <name>Mg(2+)</name>
        <dbReference type="ChEBI" id="CHEBI:18420"/>
    </cofactor>
    <cofactor evidence="10">
        <name>Ca(2+)</name>
        <dbReference type="ChEBI" id="CHEBI:29108"/>
    </cofactor>
</comment>
<keyword evidence="7 10" id="KW-0460">Magnesium</keyword>
<dbReference type="InterPro" id="IPR036462">
    <property type="entry name" value="Fumarylacetoacetase_N_sf"/>
</dbReference>
<evidence type="ECO:0000256" key="3">
    <source>
        <dbReference type="ARBA" id="ARBA00012094"/>
    </source>
</evidence>
<evidence type="ECO:0000256" key="7">
    <source>
        <dbReference type="ARBA" id="ARBA00022842"/>
    </source>
</evidence>
<dbReference type="EMBL" id="JBFXLS010000001">
    <property type="protein sequence ID" value="KAL2835271.1"/>
    <property type="molecule type" value="Genomic_DNA"/>
</dbReference>
<evidence type="ECO:0000256" key="10">
    <source>
        <dbReference type="RuleBase" id="RU366008"/>
    </source>
</evidence>
<evidence type="ECO:0000313" key="14">
    <source>
        <dbReference type="Proteomes" id="UP001610335"/>
    </source>
</evidence>
<comment type="caution">
    <text evidence="13">The sequence shown here is derived from an EMBL/GenBank/DDBJ whole genome shotgun (WGS) entry which is preliminary data.</text>
</comment>
<dbReference type="PANTHER" id="PTHR43069:SF2">
    <property type="entry name" value="FUMARYLACETOACETASE"/>
    <property type="match status" value="1"/>
</dbReference>
<dbReference type="NCBIfam" id="TIGR01266">
    <property type="entry name" value="fum_ac_acetase"/>
    <property type="match status" value="1"/>
</dbReference>
<evidence type="ECO:0000256" key="5">
    <source>
        <dbReference type="ARBA" id="ARBA00022801"/>
    </source>
</evidence>
<dbReference type="Gene3D" id="3.90.850.10">
    <property type="entry name" value="Fumarylacetoacetase-like, C-terminal domain"/>
    <property type="match status" value="1"/>
</dbReference>
<dbReference type="SUPFAM" id="SSF56529">
    <property type="entry name" value="FAH"/>
    <property type="match status" value="1"/>
</dbReference>
<evidence type="ECO:0000256" key="6">
    <source>
        <dbReference type="ARBA" id="ARBA00022837"/>
    </source>
</evidence>
<evidence type="ECO:0000256" key="1">
    <source>
        <dbReference type="ARBA" id="ARBA00004782"/>
    </source>
</evidence>
<keyword evidence="9 10" id="KW-0585">Phenylalanine catabolism</keyword>
<feature type="domain" description="Fumarylacetoacetase-like C-terminal" evidence="11">
    <location>
        <begin position="138"/>
        <end position="406"/>
    </location>
</feature>
<evidence type="ECO:0000256" key="9">
    <source>
        <dbReference type="ARBA" id="ARBA00023232"/>
    </source>
</evidence>
<dbReference type="PANTHER" id="PTHR43069">
    <property type="entry name" value="FUMARYLACETOACETASE"/>
    <property type="match status" value="1"/>
</dbReference>
<dbReference type="Gene3D" id="2.30.30.230">
    <property type="entry name" value="Fumarylacetoacetase, N-terminal domain"/>
    <property type="match status" value="1"/>
</dbReference>
<evidence type="ECO:0000256" key="2">
    <source>
        <dbReference type="ARBA" id="ARBA00010211"/>
    </source>
</evidence>
<protein>
    <recommendedName>
        <fullName evidence="3 10">Fumarylacetoacetase</fullName>
        <ecNumber evidence="3 10">3.7.1.2</ecNumber>
    </recommendedName>
    <alternativeName>
        <fullName evidence="10">Fumarylacetoacetate hydrolase</fullName>
    </alternativeName>
</protein>
<dbReference type="InterPro" id="IPR011234">
    <property type="entry name" value="Fumarylacetoacetase-like_C"/>
</dbReference>
<dbReference type="InterPro" id="IPR005959">
    <property type="entry name" value="Fumarylacetoacetase"/>
</dbReference>
<gene>
    <name evidence="13" type="ORF">BDW59DRAFT_137419</name>
</gene>
<feature type="domain" description="Fumarylacetoacetase N-terminal" evidence="12">
    <location>
        <begin position="16"/>
        <end position="125"/>
    </location>
</feature>
<keyword evidence="6 10" id="KW-0106">Calcium</keyword>
<dbReference type="Proteomes" id="UP001610335">
    <property type="component" value="Unassembled WGS sequence"/>
</dbReference>
<comment type="similarity">
    <text evidence="2 10">Belongs to the FAH family.</text>
</comment>
<evidence type="ECO:0000313" key="13">
    <source>
        <dbReference type="EMBL" id="KAL2835271.1"/>
    </source>
</evidence>
<dbReference type="EC" id="3.7.1.2" evidence="3 10"/>
<keyword evidence="8 10" id="KW-0828">Tyrosine catabolism</keyword>
<organism evidence="13 14">
    <name type="scientific">Aspergillus cavernicola</name>
    <dbReference type="NCBI Taxonomy" id="176166"/>
    <lineage>
        <taxon>Eukaryota</taxon>
        <taxon>Fungi</taxon>
        <taxon>Dikarya</taxon>
        <taxon>Ascomycota</taxon>
        <taxon>Pezizomycotina</taxon>
        <taxon>Eurotiomycetes</taxon>
        <taxon>Eurotiomycetidae</taxon>
        <taxon>Eurotiales</taxon>
        <taxon>Aspergillaceae</taxon>
        <taxon>Aspergillus</taxon>
        <taxon>Aspergillus subgen. Nidulantes</taxon>
    </lineage>
</organism>
<comment type="pathway">
    <text evidence="1 10">Amino-acid degradation; L-phenylalanine degradation; acetoacetate and fumarate from L-phenylalanine: step 6/6.</text>
</comment>
<reference evidence="13 14" key="1">
    <citation type="submission" date="2024-07" db="EMBL/GenBank/DDBJ databases">
        <title>Section-level genome sequencing and comparative genomics of Aspergillus sections Usti and Cavernicolus.</title>
        <authorList>
            <consortium name="Lawrence Berkeley National Laboratory"/>
            <person name="Nybo J.L."/>
            <person name="Vesth T.C."/>
            <person name="Theobald S."/>
            <person name="Frisvad J.C."/>
            <person name="Larsen T.O."/>
            <person name="Kjaerboelling I."/>
            <person name="Rothschild-Mancinelli K."/>
            <person name="Lyhne E.K."/>
            <person name="Kogle M.E."/>
            <person name="Barry K."/>
            <person name="Clum A."/>
            <person name="Na H."/>
            <person name="Ledsgaard L."/>
            <person name="Lin J."/>
            <person name="Lipzen A."/>
            <person name="Kuo A."/>
            <person name="Riley R."/>
            <person name="Mondo S."/>
            <person name="LaButti K."/>
            <person name="Haridas S."/>
            <person name="Pangalinan J."/>
            <person name="Salamov A.A."/>
            <person name="Simmons B.A."/>
            <person name="Magnuson J.K."/>
            <person name="Chen J."/>
            <person name="Drula E."/>
            <person name="Henrissat B."/>
            <person name="Wiebenga A."/>
            <person name="Lubbers R.J."/>
            <person name="Gomes A.C."/>
            <person name="Makela M.R."/>
            <person name="Stajich J."/>
            <person name="Grigoriev I.V."/>
            <person name="Mortensen U.H."/>
            <person name="De vries R.P."/>
            <person name="Baker S.E."/>
            <person name="Andersen M.R."/>
        </authorList>
    </citation>
    <scope>NUCLEOTIDE SEQUENCE [LARGE SCALE GENOMIC DNA]</scope>
    <source>
        <strain evidence="13 14">CBS 600.67</strain>
    </source>
</reference>
<evidence type="ECO:0000256" key="4">
    <source>
        <dbReference type="ARBA" id="ARBA00022723"/>
    </source>
</evidence>
<evidence type="ECO:0000259" key="12">
    <source>
        <dbReference type="Pfam" id="PF09298"/>
    </source>
</evidence>
<dbReference type="SUPFAM" id="SSF63433">
    <property type="entry name" value="Fumarylacetoacetate hydrolase, FAH, N-terminal domain"/>
    <property type="match status" value="1"/>
</dbReference>
<keyword evidence="4 10" id="KW-0479">Metal-binding</keyword>
<dbReference type="Pfam" id="PF01557">
    <property type="entry name" value="FAA_hydrolase"/>
    <property type="match status" value="1"/>
</dbReference>
<comment type="catalytic activity">
    <reaction evidence="10">
        <text>4-fumarylacetoacetate + H2O = acetoacetate + fumarate + H(+)</text>
        <dbReference type="Rhea" id="RHEA:10244"/>
        <dbReference type="ChEBI" id="CHEBI:13705"/>
        <dbReference type="ChEBI" id="CHEBI:15377"/>
        <dbReference type="ChEBI" id="CHEBI:15378"/>
        <dbReference type="ChEBI" id="CHEBI:18034"/>
        <dbReference type="ChEBI" id="CHEBI:29806"/>
        <dbReference type="EC" id="3.7.1.2"/>
    </reaction>
</comment>
<evidence type="ECO:0000256" key="8">
    <source>
        <dbReference type="ARBA" id="ARBA00022878"/>
    </source>
</evidence>
<name>A0ABR4J5V2_9EURO</name>
<proteinExistence type="inferred from homology"/>